<dbReference type="InterPro" id="IPR006913">
    <property type="entry name" value="CENP-V/GFA"/>
</dbReference>
<dbReference type="GO" id="GO:0016846">
    <property type="term" value="F:carbon-sulfur lyase activity"/>
    <property type="evidence" value="ECO:0007669"/>
    <property type="project" value="InterPro"/>
</dbReference>
<evidence type="ECO:0000256" key="1">
    <source>
        <dbReference type="ARBA" id="ARBA00005495"/>
    </source>
</evidence>
<dbReference type="EMBL" id="STGU01000005">
    <property type="protein sequence ID" value="THV35881.1"/>
    <property type="molecule type" value="Genomic_DNA"/>
</dbReference>
<evidence type="ECO:0000313" key="7">
    <source>
        <dbReference type="Proteomes" id="UP000307378"/>
    </source>
</evidence>
<evidence type="ECO:0000256" key="2">
    <source>
        <dbReference type="ARBA" id="ARBA00022723"/>
    </source>
</evidence>
<feature type="domain" description="CENP-V/GFA" evidence="5">
    <location>
        <begin position="8"/>
        <end position="111"/>
    </location>
</feature>
<keyword evidence="2" id="KW-0479">Metal-binding</keyword>
<dbReference type="Proteomes" id="UP000307378">
    <property type="component" value="Unassembled WGS sequence"/>
</dbReference>
<name>A0A4S8PYV9_9HYPH</name>
<dbReference type="Gene3D" id="3.90.1590.10">
    <property type="entry name" value="glutathione-dependent formaldehyde- activating enzyme (gfa)"/>
    <property type="match status" value="1"/>
</dbReference>
<dbReference type="SUPFAM" id="SSF51316">
    <property type="entry name" value="Mss4-like"/>
    <property type="match status" value="1"/>
</dbReference>
<gene>
    <name evidence="6" type="ORF">FAA86_11110</name>
</gene>
<keyword evidence="3" id="KW-0862">Zinc</keyword>
<reference evidence="6 7" key="1">
    <citation type="submission" date="2019-04" db="EMBL/GenBank/DDBJ databases">
        <title>genome sequence of strain W3.</title>
        <authorList>
            <person name="Gao J."/>
            <person name="Sun J."/>
        </authorList>
    </citation>
    <scope>NUCLEOTIDE SEQUENCE [LARGE SCALE GENOMIC DNA]</scope>
    <source>
        <strain evidence="6 7">W3</strain>
    </source>
</reference>
<evidence type="ECO:0000256" key="4">
    <source>
        <dbReference type="ARBA" id="ARBA00023239"/>
    </source>
</evidence>
<dbReference type="PROSITE" id="PS51891">
    <property type="entry name" value="CENP_V_GFA"/>
    <property type="match status" value="1"/>
</dbReference>
<evidence type="ECO:0000256" key="3">
    <source>
        <dbReference type="ARBA" id="ARBA00022833"/>
    </source>
</evidence>
<dbReference type="AlphaFoldDB" id="A0A4S8PYV9"/>
<comment type="caution">
    <text evidence="6">The sequence shown here is derived from an EMBL/GenBank/DDBJ whole genome shotgun (WGS) entry which is preliminary data.</text>
</comment>
<dbReference type="RefSeq" id="WP_136540574.1">
    <property type="nucleotide sequence ID" value="NZ_STGU01000005.1"/>
</dbReference>
<dbReference type="Pfam" id="PF04828">
    <property type="entry name" value="GFA"/>
    <property type="match status" value="1"/>
</dbReference>
<evidence type="ECO:0000259" key="5">
    <source>
        <dbReference type="PROSITE" id="PS51891"/>
    </source>
</evidence>
<sequence>MTATDTVMQGGCRCGQVTMKVKGRPLMTMVCHCKGCQRMTASAFSLSALFPDQTVEIAGLEPVIGGMHGELRHHFCPHCLSWIFTRAEMLGPLINIRATMLDGAADLPPFIETCVSEKLPWVSLPAMHSFEKFPAMEDFPKLIAEFAETAP</sequence>
<evidence type="ECO:0000313" key="6">
    <source>
        <dbReference type="EMBL" id="THV35881.1"/>
    </source>
</evidence>
<dbReference type="InterPro" id="IPR011057">
    <property type="entry name" value="Mss4-like_sf"/>
</dbReference>
<protein>
    <submittedName>
        <fullName evidence="6">GFA family protein</fullName>
    </submittedName>
</protein>
<accession>A0A4S8PYV9</accession>
<dbReference type="GO" id="GO:0046872">
    <property type="term" value="F:metal ion binding"/>
    <property type="evidence" value="ECO:0007669"/>
    <property type="project" value="UniProtKB-KW"/>
</dbReference>
<organism evidence="6 7">
    <name type="scientific">Rhizobium rosettiformans W3</name>
    <dbReference type="NCBI Taxonomy" id="538378"/>
    <lineage>
        <taxon>Bacteria</taxon>
        <taxon>Pseudomonadati</taxon>
        <taxon>Pseudomonadota</taxon>
        <taxon>Alphaproteobacteria</taxon>
        <taxon>Hyphomicrobiales</taxon>
        <taxon>Rhizobiaceae</taxon>
        <taxon>Rhizobium/Agrobacterium group</taxon>
        <taxon>Rhizobium</taxon>
    </lineage>
</organism>
<proteinExistence type="inferred from homology"/>
<keyword evidence="4" id="KW-0456">Lyase</keyword>
<dbReference type="PANTHER" id="PTHR33337:SF40">
    <property type="entry name" value="CENP-V_GFA DOMAIN-CONTAINING PROTEIN-RELATED"/>
    <property type="match status" value="1"/>
</dbReference>
<dbReference type="PANTHER" id="PTHR33337">
    <property type="entry name" value="GFA DOMAIN-CONTAINING PROTEIN"/>
    <property type="match status" value="1"/>
</dbReference>
<comment type="similarity">
    <text evidence="1">Belongs to the Gfa family.</text>
</comment>